<comment type="subcellular location">
    <subcellularLocation>
        <location evidence="2">Cell inner membrane</location>
        <topology evidence="2">Multi-pass membrane protein</topology>
    </subcellularLocation>
</comment>
<evidence type="ECO:0000256" key="11">
    <source>
        <dbReference type="ARBA" id="ARBA00022840"/>
    </source>
</evidence>
<proteinExistence type="predicted"/>
<dbReference type="SMART" id="SM00388">
    <property type="entry name" value="HisKA"/>
    <property type="match status" value="1"/>
</dbReference>
<gene>
    <name evidence="18" type="ORF">FHY64_04960</name>
</gene>
<dbReference type="Proteomes" id="UP000314011">
    <property type="component" value="Unassembled WGS sequence"/>
</dbReference>
<name>A0A5C5GEL0_9RHOB</name>
<dbReference type="SMART" id="SM00387">
    <property type="entry name" value="HATPase_c"/>
    <property type="match status" value="1"/>
</dbReference>
<dbReference type="PROSITE" id="PS50885">
    <property type="entry name" value="HAMP"/>
    <property type="match status" value="1"/>
</dbReference>
<keyword evidence="5" id="KW-0997">Cell inner membrane</keyword>
<dbReference type="Pfam" id="PF00672">
    <property type="entry name" value="HAMP"/>
    <property type="match status" value="1"/>
</dbReference>
<keyword evidence="8 15" id="KW-0812">Transmembrane</keyword>
<evidence type="ECO:0000256" key="14">
    <source>
        <dbReference type="ARBA" id="ARBA00023136"/>
    </source>
</evidence>
<keyword evidence="12 15" id="KW-1133">Transmembrane helix</keyword>
<dbReference type="GO" id="GO:0005886">
    <property type="term" value="C:plasma membrane"/>
    <property type="evidence" value="ECO:0007669"/>
    <property type="project" value="UniProtKB-SubCell"/>
</dbReference>
<feature type="domain" description="HAMP" evidence="17">
    <location>
        <begin position="181"/>
        <end position="232"/>
    </location>
</feature>
<keyword evidence="7" id="KW-0808">Transferase</keyword>
<evidence type="ECO:0000256" key="7">
    <source>
        <dbReference type="ARBA" id="ARBA00022679"/>
    </source>
</evidence>
<keyword evidence="9" id="KW-0547">Nucleotide-binding</keyword>
<dbReference type="RefSeq" id="WP_140193314.1">
    <property type="nucleotide sequence ID" value="NZ_CP065915.1"/>
</dbReference>
<dbReference type="Pfam" id="PF00512">
    <property type="entry name" value="HisKA"/>
    <property type="match status" value="1"/>
</dbReference>
<dbReference type="CDD" id="cd06225">
    <property type="entry name" value="HAMP"/>
    <property type="match status" value="1"/>
</dbReference>
<keyword evidence="10" id="KW-0418">Kinase</keyword>
<dbReference type="InterPro" id="IPR004358">
    <property type="entry name" value="Sig_transdc_His_kin-like_C"/>
</dbReference>
<dbReference type="Gene3D" id="3.30.565.10">
    <property type="entry name" value="Histidine kinase-like ATPase, C-terminal domain"/>
    <property type="match status" value="1"/>
</dbReference>
<keyword evidence="14 15" id="KW-0472">Membrane</keyword>
<evidence type="ECO:0000256" key="10">
    <source>
        <dbReference type="ARBA" id="ARBA00022777"/>
    </source>
</evidence>
<evidence type="ECO:0000256" key="1">
    <source>
        <dbReference type="ARBA" id="ARBA00000085"/>
    </source>
</evidence>
<reference evidence="18 19" key="1">
    <citation type="submission" date="2019-06" db="EMBL/GenBank/DDBJ databases">
        <title>Genome of new Rhodobacteraceae sp. SM1903.</title>
        <authorList>
            <person name="Ren X."/>
        </authorList>
    </citation>
    <scope>NUCLEOTIDE SEQUENCE [LARGE SCALE GENOMIC DNA]</scope>
    <source>
        <strain evidence="18 19">SM1903</strain>
    </source>
</reference>
<accession>A0A5C5GEL0</accession>
<dbReference type="InterPro" id="IPR005467">
    <property type="entry name" value="His_kinase_dom"/>
</dbReference>
<evidence type="ECO:0000256" key="4">
    <source>
        <dbReference type="ARBA" id="ARBA00022475"/>
    </source>
</evidence>
<dbReference type="InterPro" id="IPR050980">
    <property type="entry name" value="2C_sensor_his_kinase"/>
</dbReference>
<feature type="transmembrane region" description="Helical" evidence="15">
    <location>
        <begin position="20"/>
        <end position="42"/>
    </location>
</feature>
<dbReference type="GO" id="GO:0000155">
    <property type="term" value="F:phosphorelay sensor kinase activity"/>
    <property type="evidence" value="ECO:0007669"/>
    <property type="project" value="InterPro"/>
</dbReference>
<dbReference type="Gene3D" id="1.10.287.130">
    <property type="match status" value="1"/>
</dbReference>
<dbReference type="InterPro" id="IPR036097">
    <property type="entry name" value="HisK_dim/P_sf"/>
</dbReference>
<evidence type="ECO:0000313" key="19">
    <source>
        <dbReference type="Proteomes" id="UP000314011"/>
    </source>
</evidence>
<feature type="domain" description="Histidine kinase" evidence="16">
    <location>
        <begin position="240"/>
        <end position="440"/>
    </location>
</feature>
<keyword evidence="19" id="KW-1185">Reference proteome</keyword>
<dbReference type="OrthoDB" id="9804645at2"/>
<protein>
    <recommendedName>
        <fullName evidence="3">histidine kinase</fullName>
        <ecNumber evidence="3">2.7.13.3</ecNumber>
    </recommendedName>
</protein>
<comment type="caution">
    <text evidence="18">The sequence shown here is derived from an EMBL/GenBank/DDBJ whole genome shotgun (WGS) entry which is preliminary data.</text>
</comment>
<evidence type="ECO:0000256" key="13">
    <source>
        <dbReference type="ARBA" id="ARBA00023012"/>
    </source>
</evidence>
<dbReference type="PANTHER" id="PTHR44936">
    <property type="entry name" value="SENSOR PROTEIN CREC"/>
    <property type="match status" value="1"/>
</dbReference>
<dbReference type="InterPro" id="IPR036890">
    <property type="entry name" value="HATPase_C_sf"/>
</dbReference>
<evidence type="ECO:0000256" key="15">
    <source>
        <dbReference type="SAM" id="Phobius"/>
    </source>
</evidence>
<evidence type="ECO:0000256" key="12">
    <source>
        <dbReference type="ARBA" id="ARBA00022989"/>
    </source>
</evidence>
<dbReference type="SUPFAM" id="SSF55874">
    <property type="entry name" value="ATPase domain of HSP90 chaperone/DNA topoisomerase II/histidine kinase"/>
    <property type="match status" value="1"/>
</dbReference>
<dbReference type="InterPro" id="IPR003594">
    <property type="entry name" value="HATPase_dom"/>
</dbReference>
<dbReference type="CDD" id="cd00082">
    <property type="entry name" value="HisKA"/>
    <property type="match status" value="1"/>
</dbReference>
<feature type="transmembrane region" description="Helical" evidence="15">
    <location>
        <begin position="161"/>
        <end position="180"/>
    </location>
</feature>
<dbReference type="PRINTS" id="PR00344">
    <property type="entry name" value="BCTRLSENSOR"/>
</dbReference>
<dbReference type="InterPro" id="IPR003661">
    <property type="entry name" value="HisK_dim/P_dom"/>
</dbReference>
<evidence type="ECO:0000256" key="6">
    <source>
        <dbReference type="ARBA" id="ARBA00022553"/>
    </source>
</evidence>
<keyword evidence="13" id="KW-0902">Two-component regulatory system</keyword>
<dbReference type="SUPFAM" id="SSF47384">
    <property type="entry name" value="Homodimeric domain of signal transducing histidine kinase"/>
    <property type="match status" value="1"/>
</dbReference>
<dbReference type="Pfam" id="PF02518">
    <property type="entry name" value="HATPase_c"/>
    <property type="match status" value="1"/>
</dbReference>
<evidence type="ECO:0000256" key="9">
    <source>
        <dbReference type="ARBA" id="ARBA00022741"/>
    </source>
</evidence>
<dbReference type="GO" id="GO:0005524">
    <property type="term" value="F:ATP binding"/>
    <property type="evidence" value="ECO:0007669"/>
    <property type="project" value="UniProtKB-KW"/>
</dbReference>
<dbReference type="EMBL" id="VFFF01000001">
    <property type="protein sequence ID" value="TNY32634.1"/>
    <property type="molecule type" value="Genomic_DNA"/>
</dbReference>
<evidence type="ECO:0000256" key="3">
    <source>
        <dbReference type="ARBA" id="ARBA00012438"/>
    </source>
</evidence>
<evidence type="ECO:0000256" key="2">
    <source>
        <dbReference type="ARBA" id="ARBA00004429"/>
    </source>
</evidence>
<dbReference type="SMART" id="SM00304">
    <property type="entry name" value="HAMP"/>
    <property type="match status" value="1"/>
</dbReference>
<dbReference type="EC" id="2.7.13.3" evidence="3"/>
<dbReference type="PANTHER" id="PTHR44936:SF5">
    <property type="entry name" value="SENSOR HISTIDINE KINASE ENVZ"/>
    <property type="match status" value="1"/>
</dbReference>
<dbReference type="AlphaFoldDB" id="A0A5C5GEL0"/>
<keyword evidence="11" id="KW-0067">ATP-binding</keyword>
<keyword evidence="6" id="KW-0597">Phosphoprotein</keyword>
<evidence type="ECO:0000256" key="5">
    <source>
        <dbReference type="ARBA" id="ARBA00022519"/>
    </source>
</evidence>
<organism evidence="18 19">
    <name type="scientific">Pelagovum pacificum</name>
    <dbReference type="NCBI Taxonomy" id="2588711"/>
    <lineage>
        <taxon>Bacteria</taxon>
        <taxon>Pseudomonadati</taxon>
        <taxon>Pseudomonadota</taxon>
        <taxon>Alphaproteobacteria</taxon>
        <taxon>Rhodobacterales</taxon>
        <taxon>Paracoccaceae</taxon>
        <taxon>Pelagovum</taxon>
    </lineage>
</organism>
<evidence type="ECO:0000259" key="16">
    <source>
        <dbReference type="PROSITE" id="PS50109"/>
    </source>
</evidence>
<keyword evidence="4" id="KW-1003">Cell membrane</keyword>
<dbReference type="PROSITE" id="PS50109">
    <property type="entry name" value="HIS_KIN"/>
    <property type="match status" value="1"/>
</dbReference>
<comment type="catalytic activity">
    <reaction evidence="1">
        <text>ATP + protein L-histidine = ADP + protein N-phospho-L-histidine.</text>
        <dbReference type="EC" id="2.7.13.3"/>
    </reaction>
</comment>
<evidence type="ECO:0000313" key="18">
    <source>
        <dbReference type="EMBL" id="TNY32634.1"/>
    </source>
</evidence>
<evidence type="ECO:0000259" key="17">
    <source>
        <dbReference type="PROSITE" id="PS50885"/>
    </source>
</evidence>
<dbReference type="InterPro" id="IPR003660">
    <property type="entry name" value="HAMP_dom"/>
</dbReference>
<sequence length="440" mass="48406">MTFAWLKRFTPQGLLGRAALILVLPFVLLQVIVLASFITRYFDDVTEQMVGSMAYDIGLVTGLARAAPELETAQEAIGGVGDALGFGVTLPADDRPAENLRRPLDFSGLSVIAWMNEFLDGIGAIALPDIREAIVWMETPHGDLKLSFDRRRVSASNPHQLVVIMLFFGIILTAIAYVYMRNQLRPITRLADAAQDFGKGRIVRYHPSGATEVRAAGRAFLEMRARIERQTQTRTMMLSGVSHDLRTPLTRLKLGLSMLEEEDAAPLRQDLDEMQHLLDAFLDFARSDSEDVIEEIDPADVVQRMVEARRAAGQAVEIGRIEGPEGELTLLRPLALRRSVDNLVGNALRYAERVRVSVITTPRSLRILVEDDGPGIPPDRREEATRPFTRLDPARNQDRGSGVGLGLAIVADVARTHGGELRLGDSAALGGLQAEVSFAR</sequence>
<evidence type="ECO:0000256" key="8">
    <source>
        <dbReference type="ARBA" id="ARBA00022692"/>
    </source>
</evidence>